<dbReference type="RefSeq" id="WP_200343820.1">
    <property type="nucleotide sequence ID" value="NZ_NRSJ01000001.1"/>
</dbReference>
<reference evidence="2" key="1">
    <citation type="submission" date="2017-08" db="EMBL/GenBank/DDBJ databases">
        <authorList>
            <person name="Imhoff J.F."/>
            <person name="Rahn T."/>
            <person name="Kuenzel S."/>
            <person name="Neulinger S.C."/>
        </authorList>
    </citation>
    <scope>NUCLEOTIDE SEQUENCE</scope>
    <source>
        <strain evidence="2">DSM 11080</strain>
    </source>
</reference>
<organism evidence="2 3">
    <name type="scientific">Halochromatium glycolicum</name>
    <dbReference type="NCBI Taxonomy" id="85075"/>
    <lineage>
        <taxon>Bacteria</taxon>
        <taxon>Pseudomonadati</taxon>
        <taxon>Pseudomonadota</taxon>
        <taxon>Gammaproteobacteria</taxon>
        <taxon>Chromatiales</taxon>
        <taxon>Chromatiaceae</taxon>
        <taxon>Halochromatium</taxon>
    </lineage>
</organism>
<gene>
    <name evidence="2" type="ORF">CKO40_00860</name>
</gene>
<evidence type="ECO:0008006" key="4">
    <source>
        <dbReference type="Google" id="ProtNLM"/>
    </source>
</evidence>
<dbReference type="Pfam" id="PF06245">
    <property type="entry name" value="DUF1015"/>
    <property type="match status" value="1"/>
</dbReference>
<name>A0AAJ0U0I1_9GAMM</name>
<dbReference type="Proteomes" id="UP001296776">
    <property type="component" value="Unassembled WGS sequence"/>
</dbReference>
<proteinExistence type="predicted"/>
<dbReference type="EMBL" id="NRSJ01000001">
    <property type="protein sequence ID" value="MBK1703136.1"/>
    <property type="molecule type" value="Genomic_DNA"/>
</dbReference>
<feature type="region of interest" description="Disordered" evidence="1">
    <location>
        <begin position="218"/>
        <end position="248"/>
    </location>
</feature>
<accession>A0AAJ0U0I1</accession>
<evidence type="ECO:0000256" key="1">
    <source>
        <dbReference type="SAM" id="MobiDB-lite"/>
    </source>
</evidence>
<evidence type="ECO:0000313" key="2">
    <source>
        <dbReference type="EMBL" id="MBK1703136.1"/>
    </source>
</evidence>
<dbReference type="InterPro" id="IPR008323">
    <property type="entry name" value="UCP033563"/>
</dbReference>
<comment type="caution">
    <text evidence="2">The sequence shown here is derived from an EMBL/GenBank/DDBJ whole genome shotgun (WGS) entry which is preliminary data.</text>
</comment>
<feature type="compositionally biased region" description="Low complexity" evidence="1">
    <location>
        <begin position="229"/>
        <end position="242"/>
    </location>
</feature>
<protein>
    <recommendedName>
        <fullName evidence="4">DUF1015 domain-containing protein</fullName>
    </recommendedName>
</protein>
<dbReference type="AlphaFoldDB" id="A0AAJ0U0I1"/>
<dbReference type="PIRSF" id="PIRSF033563">
    <property type="entry name" value="UCP033563"/>
    <property type="match status" value="1"/>
</dbReference>
<dbReference type="PANTHER" id="PTHR36454">
    <property type="entry name" value="LMO2823 PROTEIN"/>
    <property type="match status" value="1"/>
</dbReference>
<keyword evidence="3" id="KW-1185">Reference proteome</keyword>
<evidence type="ECO:0000313" key="3">
    <source>
        <dbReference type="Proteomes" id="UP001296776"/>
    </source>
</evidence>
<sequence length="427" mass="46317">MPLIIPFAGLRPRADHAEAVAAPPYDVLSAEEARAMVAGRPASFLHISRAEVDLPAGTDPYSDAVYARARDNLERLRTEGILIQDPAPQYYVYRLEVEGHRQTGLVAAASVEAYRDGRIRRHELTRPAKEQDRVRQIAALDAQTGPVFLVYRAAPQIDARLGALCNEPPVIDITAGDGVRHQLWPVADAEAIAALTADFDALGRLYIADGHHRAAAAARVADERRKAKSAGTSSHGASHGASPDAQAPRPSEHFLAVLFPHDQLRILPYNRVVSDLNGFNPEAFLARIAENYQVEPSAKPVAPKARGEVGLYLGGQWHRLQLRVDLIPADDPIGRLDVSLLHDQLIAPLLQISDPRRDERIDFVGGVRGLSGLSARVDSGEMAAAFALPATRMEDLLAVADAGAMMPPKSTWFEPKLADGLVTHLLD</sequence>
<reference evidence="2" key="2">
    <citation type="journal article" date="2020" name="Microorganisms">
        <title>Osmotic Adaptation and Compatible Solute Biosynthesis of Phototrophic Bacteria as Revealed from Genome Analyses.</title>
        <authorList>
            <person name="Imhoff J.F."/>
            <person name="Rahn T."/>
            <person name="Kunzel S."/>
            <person name="Keller A."/>
            <person name="Neulinger S.C."/>
        </authorList>
    </citation>
    <scope>NUCLEOTIDE SEQUENCE</scope>
    <source>
        <strain evidence="2">DSM 11080</strain>
    </source>
</reference>
<dbReference type="PANTHER" id="PTHR36454:SF1">
    <property type="entry name" value="DUF1015 DOMAIN-CONTAINING PROTEIN"/>
    <property type="match status" value="1"/>
</dbReference>